<gene>
    <name evidence="10" type="ORF">POL25_15525</name>
</gene>
<dbReference type="PROSITE" id="PS51755">
    <property type="entry name" value="OMPR_PHOB"/>
    <property type="match status" value="1"/>
</dbReference>
<dbReference type="InterPro" id="IPR036388">
    <property type="entry name" value="WH-like_DNA-bd_sf"/>
</dbReference>
<dbReference type="InterPro" id="IPR039420">
    <property type="entry name" value="WalR-like"/>
</dbReference>
<dbReference type="SMART" id="SM00862">
    <property type="entry name" value="Trans_reg_C"/>
    <property type="match status" value="1"/>
</dbReference>
<reference evidence="10 11" key="1">
    <citation type="submission" date="2022-11" db="EMBL/GenBank/DDBJ databases">
        <title>Minimal conservation of predation-associated metabolite biosynthetic gene clusters underscores biosynthetic potential of Myxococcota including descriptions for ten novel species: Archangium lansinium sp. nov., Myxococcus landrumus sp. nov., Nannocystis bai.</title>
        <authorList>
            <person name="Ahearne A."/>
            <person name="Stevens C."/>
            <person name="Dowd S."/>
        </authorList>
    </citation>
    <scope>NUCLEOTIDE SEQUENCE [LARGE SCALE GENOMIC DNA]</scope>
    <source>
        <strain evidence="10 11">BB15-2</strain>
    </source>
</reference>
<dbReference type="RefSeq" id="WP_272086796.1">
    <property type="nucleotide sequence ID" value="NZ_JAQNDL010000001.1"/>
</dbReference>
<dbReference type="SUPFAM" id="SSF52172">
    <property type="entry name" value="CheY-like"/>
    <property type="match status" value="1"/>
</dbReference>
<dbReference type="Gene3D" id="3.40.50.2300">
    <property type="match status" value="1"/>
</dbReference>
<dbReference type="Pfam" id="PF00486">
    <property type="entry name" value="Trans_reg_C"/>
    <property type="match status" value="1"/>
</dbReference>
<dbReference type="PANTHER" id="PTHR48111">
    <property type="entry name" value="REGULATOR OF RPOS"/>
    <property type="match status" value="1"/>
</dbReference>
<accession>A0ABT5DXG7</accession>
<dbReference type="Gene3D" id="1.10.10.10">
    <property type="entry name" value="Winged helix-like DNA-binding domain superfamily/Winged helix DNA-binding domain"/>
    <property type="match status" value="1"/>
</dbReference>
<evidence type="ECO:0000256" key="6">
    <source>
        <dbReference type="PROSITE-ProRule" id="PRU00169"/>
    </source>
</evidence>
<evidence type="ECO:0000256" key="3">
    <source>
        <dbReference type="ARBA" id="ARBA00023015"/>
    </source>
</evidence>
<name>A0ABT5DXG7_9BACT</name>
<evidence type="ECO:0000259" key="8">
    <source>
        <dbReference type="PROSITE" id="PS50110"/>
    </source>
</evidence>
<dbReference type="PROSITE" id="PS50110">
    <property type="entry name" value="RESPONSE_REGULATORY"/>
    <property type="match status" value="1"/>
</dbReference>
<evidence type="ECO:0000313" key="10">
    <source>
        <dbReference type="EMBL" id="MDC0718317.1"/>
    </source>
</evidence>
<protein>
    <submittedName>
        <fullName evidence="10">Response regulator transcription factor</fullName>
    </submittedName>
</protein>
<dbReference type="SMART" id="SM00448">
    <property type="entry name" value="REC"/>
    <property type="match status" value="1"/>
</dbReference>
<dbReference type="CDD" id="cd17624">
    <property type="entry name" value="REC_OmpR_PmrA-like"/>
    <property type="match status" value="1"/>
</dbReference>
<evidence type="ECO:0000313" key="11">
    <source>
        <dbReference type="Proteomes" id="UP001221686"/>
    </source>
</evidence>
<dbReference type="InterPro" id="IPR001789">
    <property type="entry name" value="Sig_transdc_resp-reg_receiver"/>
</dbReference>
<dbReference type="InterPro" id="IPR016032">
    <property type="entry name" value="Sig_transdc_resp-reg_C-effctor"/>
</dbReference>
<keyword evidence="4 7" id="KW-0238">DNA-binding</keyword>
<evidence type="ECO:0000256" key="7">
    <source>
        <dbReference type="PROSITE-ProRule" id="PRU01091"/>
    </source>
</evidence>
<keyword evidence="5" id="KW-0804">Transcription</keyword>
<dbReference type="CDD" id="cd00383">
    <property type="entry name" value="trans_reg_C"/>
    <property type="match status" value="1"/>
</dbReference>
<evidence type="ECO:0000256" key="2">
    <source>
        <dbReference type="ARBA" id="ARBA00023012"/>
    </source>
</evidence>
<dbReference type="InterPro" id="IPR011006">
    <property type="entry name" value="CheY-like_superfamily"/>
</dbReference>
<keyword evidence="2" id="KW-0902">Two-component regulatory system</keyword>
<comment type="caution">
    <text evidence="10">The sequence shown here is derived from an EMBL/GenBank/DDBJ whole genome shotgun (WGS) entry which is preliminary data.</text>
</comment>
<organism evidence="10 11">
    <name type="scientific">Nannocystis bainbridge</name>
    <dbReference type="NCBI Taxonomy" id="2995303"/>
    <lineage>
        <taxon>Bacteria</taxon>
        <taxon>Pseudomonadati</taxon>
        <taxon>Myxococcota</taxon>
        <taxon>Polyangia</taxon>
        <taxon>Nannocystales</taxon>
        <taxon>Nannocystaceae</taxon>
        <taxon>Nannocystis</taxon>
    </lineage>
</organism>
<feature type="domain" description="Response regulatory" evidence="8">
    <location>
        <begin position="11"/>
        <end position="125"/>
    </location>
</feature>
<evidence type="ECO:0000256" key="5">
    <source>
        <dbReference type="ARBA" id="ARBA00023163"/>
    </source>
</evidence>
<sequence length="238" mass="26540">MQAPTPATVAKILVVEDNRKLASFLSRALSEEGYVVDLVEDGAVAVSQARSIPYNLVILDWMLPSLDGLHVCRALRTAGKTVPILMLTARADFCDRISGLDAGADDFLPKPFDLSELLARVRALGRRGQRDRFLEVGLLRIDRQDRTVCFAGVDLDLTHREFMLLGYLAREAGRVVSRLELLQNVWEATYDPGTNMIDVHVKNLRTKLGEHAGMIETVRGVGYRWHTEVDILSPEARS</sequence>
<proteinExistence type="predicted"/>
<dbReference type="Pfam" id="PF00072">
    <property type="entry name" value="Response_reg"/>
    <property type="match status" value="1"/>
</dbReference>
<dbReference type="EMBL" id="JAQNDL010000001">
    <property type="protein sequence ID" value="MDC0718317.1"/>
    <property type="molecule type" value="Genomic_DNA"/>
</dbReference>
<dbReference type="PANTHER" id="PTHR48111:SF22">
    <property type="entry name" value="REGULATOR OF RPOS"/>
    <property type="match status" value="1"/>
</dbReference>
<dbReference type="SUPFAM" id="SSF46894">
    <property type="entry name" value="C-terminal effector domain of the bipartite response regulators"/>
    <property type="match status" value="1"/>
</dbReference>
<keyword evidence="1 6" id="KW-0597">Phosphoprotein</keyword>
<feature type="modified residue" description="4-aspartylphosphate" evidence="6">
    <location>
        <position position="60"/>
    </location>
</feature>
<feature type="domain" description="OmpR/PhoB-type" evidence="9">
    <location>
        <begin position="131"/>
        <end position="227"/>
    </location>
</feature>
<feature type="DNA-binding region" description="OmpR/PhoB-type" evidence="7">
    <location>
        <begin position="131"/>
        <end position="227"/>
    </location>
</feature>
<dbReference type="Proteomes" id="UP001221686">
    <property type="component" value="Unassembled WGS sequence"/>
</dbReference>
<keyword evidence="3" id="KW-0805">Transcription regulation</keyword>
<keyword evidence="11" id="KW-1185">Reference proteome</keyword>
<evidence type="ECO:0000259" key="9">
    <source>
        <dbReference type="PROSITE" id="PS51755"/>
    </source>
</evidence>
<evidence type="ECO:0000256" key="1">
    <source>
        <dbReference type="ARBA" id="ARBA00022553"/>
    </source>
</evidence>
<evidence type="ECO:0000256" key="4">
    <source>
        <dbReference type="ARBA" id="ARBA00023125"/>
    </source>
</evidence>
<dbReference type="InterPro" id="IPR001867">
    <property type="entry name" value="OmpR/PhoB-type_DNA-bd"/>
</dbReference>
<dbReference type="Gene3D" id="6.10.250.690">
    <property type="match status" value="1"/>
</dbReference>